<dbReference type="PROSITE" id="PS50948">
    <property type="entry name" value="PAN"/>
    <property type="match status" value="1"/>
</dbReference>
<dbReference type="AlphaFoldDB" id="A0A9W9YJD9"/>
<name>A0A9W9YJD9_9CNID</name>
<dbReference type="EMBL" id="MU827343">
    <property type="protein sequence ID" value="KAJ7352927.1"/>
    <property type="molecule type" value="Genomic_DNA"/>
</dbReference>
<dbReference type="InterPro" id="IPR003609">
    <property type="entry name" value="Pan_app"/>
</dbReference>
<dbReference type="SUPFAM" id="SSF57414">
    <property type="entry name" value="Hairpin loop containing domain-like"/>
    <property type="match status" value="1"/>
</dbReference>
<accession>A0A9W9YJD9</accession>
<keyword evidence="4" id="KW-1185">Reference proteome</keyword>
<organism evidence="3 4">
    <name type="scientific">Desmophyllum pertusum</name>
    <dbReference type="NCBI Taxonomy" id="174260"/>
    <lineage>
        <taxon>Eukaryota</taxon>
        <taxon>Metazoa</taxon>
        <taxon>Cnidaria</taxon>
        <taxon>Anthozoa</taxon>
        <taxon>Hexacorallia</taxon>
        <taxon>Scleractinia</taxon>
        <taxon>Caryophylliina</taxon>
        <taxon>Caryophylliidae</taxon>
        <taxon>Desmophyllum</taxon>
    </lineage>
</organism>
<keyword evidence="1" id="KW-1133">Transmembrane helix</keyword>
<dbReference type="Proteomes" id="UP001163046">
    <property type="component" value="Unassembled WGS sequence"/>
</dbReference>
<proteinExistence type="predicted"/>
<evidence type="ECO:0000313" key="3">
    <source>
        <dbReference type="EMBL" id="KAJ7352927.1"/>
    </source>
</evidence>
<feature type="domain" description="Apple" evidence="2">
    <location>
        <begin position="54"/>
        <end position="140"/>
    </location>
</feature>
<dbReference type="OrthoDB" id="5950108at2759"/>
<reference evidence="3" key="1">
    <citation type="submission" date="2023-01" db="EMBL/GenBank/DDBJ databases">
        <title>Genome assembly of the deep-sea coral Lophelia pertusa.</title>
        <authorList>
            <person name="Herrera S."/>
            <person name="Cordes E."/>
        </authorList>
    </citation>
    <scope>NUCLEOTIDE SEQUENCE</scope>
    <source>
        <strain evidence="3">USNM1676648</strain>
        <tissue evidence="3">Polyp</tissue>
    </source>
</reference>
<keyword evidence="1" id="KW-0812">Transmembrane</keyword>
<gene>
    <name evidence="3" type="ORF">OS493_032866</name>
</gene>
<sequence>MTNPSCRSSNETREAGNFTETVNINTSRMPIFWIFYGVFFTNFSLSVACQTQPCTLKQYSFSRDRNSVENYALFGYTFKNLTVTSHKNCFEHCAWDCRCISFNYLTTAKKDNCQLNEENKYLKPGALKRKEGYSYHEIGIDYNVKVREAKKIRCKIIRRYARFLSERLLGNSDERLLGNKRERLLGNMVRT</sequence>
<protein>
    <recommendedName>
        <fullName evidence="2">Apple domain-containing protein</fullName>
    </recommendedName>
</protein>
<evidence type="ECO:0000259" key="2">
    <source>
        <dbReference type="PROSITE" id="PS50948"/>
    </source>
</evidence>
<keyword evidence="1" id="KW-0472">Membrane</keyword>
<evidence type="ECO:0000256" key="1">
    <source>
        <dbReference type="SAM" id="Phobius"/>
    </source>
</evidence>
<dbReference type="Pfam" id="PF00024">
    <property type="entry name" value="PAN_1"/>
    <property type="match status" value="1"/>
</dbReference>
<dbReference type="SMART" id="SM00473">
    <property type="entry name" value="PAN_AP"/>
    <property type="match status" value="1"/>
</dbReference>
<comment type="caution">
    <text evidence="3">The sequence shown here is derived from an EMBL/GenBank/DDBJ whole genome shotgun (WGS) entry which is preliminary data.</text>
</comment>
<feature type="transmembrane region" description="Helical" evidence="1">
    <location>
        <begin position="31"/>
        <end position="49"/>
    </location>
</feature>
<evidence type="ECO:0000313" key="4">
    <source>
        <dbReference type="Proteomes" id="UP001163046"/>
    </source>
</evidence>